<evidence type="ECO:0000313" key="2">
    <source>
        <dbReference type="EnsemblPlants" id="KEH22207"/>
    </source>
</evidence>
<accession>A0A072TXP1</accession>
<reference evidence="1 3" key="1">
    <citation type="journal article" date="2011" name="Nature">
        <title>The Medicago genome provides insight into the evolution of rhizobial symbioses.</title>
        <authorList>
            <person name="Young N.D."/>
            <person name="Debelle F."/>
            <person name="Oldroyd G.E."/>
            <person name="Geurts R."/>
            <person name="Cannon S.B."/>
            <person name="Udvardi M.K."/>
            <person name="Benedito V.A."/>
            <person name="Mayer K.F."/>
            <person name="Gouzy J."/>
            <person name="Schoof H."/>
            <person name="Van de Peer Y."/>
            <person name="Proost S."/>
            <person name="Cook D.R."/>
            <person name="Meyers B.C."/>
            <person name="Spannagl M."/>
            <person name="Cheung F."/>
            <person name="De Mita S."/>
            <person name="Krishnakumar V."/>
            <person name="Gundlach H."/>
            <person name="Zhou S."/>
            <person name="Mudge J."/>
            <person name="Bharti A.K."/>
            <person name="Murray J.D."/>
            <person name="Naoumkina M.A."/>
            <person name="Rosen B."/>
            <person name="Silverstein K.A."/>
            <person name="Tang H."/>
            <person name="Rombauts S."/>
            <person name="Zhao P.X."/>
            <person name="Zhou P."/>
            <person name="Barbe V."/>
            <person name="Bardou P."/>
            <person name="Bechner M."/>
            <person name="Bellec A."/>
            <person name="Berger A."/>
            <person name="Berges H."/>
            <person name="Bidwell S."/>
            <person name="Bisseling T."/>
            <person name="Choisne N."/>
            <person name="Couloux A."/>
            <person name="Denny R."/>
            <person name="Deshpande S."/>
            <person name="Dai X."/>
            <person name="Doyle J.J."/>
            <person name="Dudez A.M."/>
            <person name="Farmer A.D."/>
            <person name="Fouteau S."/>
            <person name="Franken C."/>
            <person name="Gibelin C."/>
            <person name="Gish J."/>
            <person name="Goldstein S."/>
            <person name="Gonzalez A.J."/>
            <person name="Green P.J."/>
            <person name="Hallab A."/>
            <person name="Hartog M."/>
            <person name="Hua A."/>
            <person name="Humphray S.J."/>
            <person name="Jeong D.H."/>
            <person name="Jing Y."/>
            <person name="Jocker A."/>
            <person name="Kenton S.M."/>
            <person name="Kim D.J."/>
            <person name="Klee K."/>
            <person name="Lai H."/>
            <person name="Lang C."/>
            <person name="Lin S."/>
            <person name="Macmil S.L."/>
            <person name="Magdelenat G."/>
            <person name="Matthews L."/>
            <person name="McCorrison J."/>
            <person name="Monaghan E.L."/>
            <person name="Mun J.H."/>
            <person name="Najar F.Z."/>
            <person name="Nicholson C."/>
            <person name="Noirot C."/>
            <person name="O'Bleness M."/>
            <person name="Paule C.R."/>
            <person name="Poulain J."/>
            <person name="Prion F."/>
            <person name="Qin B."/>
            <person name="Qu C."/>
            <person name="Retzel E.F."/>
            <person name="Riddle C."/>
            <person name="Sallet E."/>
            <person name="Samain S."/>
            <person name="Samson N."/>
            <person name="Sanders I."/>
            <person name="Saurat O."/>
            <person name="Scarpelli C."/>
            <person name="Schiex T."/>
            <person name="Segurens B."/>
            <person name="Severin A.J."/>
            <person name="Sherrier D.J."/>
            <person name="Shi R."/>
            <person name="Sims S."/>
            <person name="Singer S.R."/>
            <person name="Sinharoy S."/>
            <person name="Sterck L."/>
            <person name="Viollet A."/>
            <person name="Wang B.B."/>
            <person name="Wang K."/>
            <person name="Wang M."/>
            <person name="Wang X."/>
            <person name="Warfsmann J."/>
            <person name="Weissenbach J."/>
            <person name="White D.D."/>
            <person name="White J.D."/>
            <person name="Wiley G.B."/>
            <person name="Wincker P."/>
            <person name="Xing Y."/>
            <person name="Yang L."/>
            <person name="Yao Z."/>
            <person name="Ying F."/>
            <person name="Zhai J."/>
            <person name="Zhou L."/>
            <person name="Zuber A."/>
            <person name="Denarie J."/>
            <person name="Dixon R.A."/>
            <person name="May G.D."/>
            <person name="Schwartz D.C."/>
            <person name="Rogers J."/>
            <person name="Quetier F."/>
            <person name="Town C.D."/>
            <person name="Roe B.A."/>
        </authorList>
    </citation>
    <scope>NUCLEOTIDE SEQUENCE [LARGE SCALE GENOMIC DNA]</scope>
    <source>
        <strain evidence="1">A17</strain>
        <strain evidence="2 3">cv. Jemalong A17</strain>
    </source>
</reference>
<name>A0A072TXP1_MEDTR</name>
<evidence type="ECO:0000313" key="3">
    <source>
        <dbReference type="Proteomes" id="UP000002051"/>
    </source>
</evidence>
<organism evidence="1 3">
    <name type="scientific">Medicago truncatula</name>
    <name type="common">Barrel medic</name>
    <name type="synonym">Medicago tribuloides</name>
    <dbReference type="NCBI Taxonomy" id="3880"/>
    <lineage>
        <taxon>Eukaryota</taxon>
        <taxon>Viridiplantae</taxon>
        <taxon>Streptophyta</taxon>
        <taxon>Embryophyta</taxon>
        <taxon>Tracheophyta</taxon>
        <taxon>Spermatophyta</taxon>
        <taxon>Magnoliopsida</taxon>
        <taxon>eudicotyledons</taxon>
        <taxon>Gunneridae</taxon>
        <taxon>Pentapetalae</taxon>
        <taxon>rosids</taxon>
        <taxon>fabids</taxon>
        <taxon>Fabales</taxon>
        <taxon>Fabaceae</taxon>
        <taxon>Papilionoideae</taxon>
        <taxon>50 kb inversion clade</taxon>
        <taxon>NPAAA clade</taxon>
        <taxon>Hologalegina</taxon>
        <taxon>IRL clade</taxon>
        <taxon>Trifolieae</taxon>
        <taxon>Medicago</taxon>
    </lineage>
</organism>
<protein>
    <submittedName>
        <fullName evidence="1 2">Uncharacterized protein</fullName>
    </submittedName>
</protein>
<sequence length="85" mass="9642">MNLTLTLEQKCSPVNSSKKFPLFKTSPKSTFNNGIWNDMICVTWLKKFLAIITFFTTCEVHQNVFEMNVTSSALIALIMSYVDVA</sequence>
<keyword evidence="3" id="KW-1185">Reference proteome</keyword>
<dbReference type="EMBL" id="CM001223">
    <property type="protein sequence ID" value="KEH22207.1"/>
    <property type="molecule type" value="Genomic_DNA"/>
</dbReference>
<gene>
    <name evidence="1" type="ordered locus">MTR_7g034315</name>
</gene>
<reference evidence="2" key="3">
    <citation type="submission" date="2015-04" db="UniProtKB">
        <authorList>
            <consortium name="EnsemblPlants"/>
        </authorList>
    </citation>
    <scope>IDENTIFICATION</scope>
    <source>
        <strain evidence="2">cv. Jemalong A17</strain>
    </source>
</reference>
<proteinExistence type="predicted"/>
<dbReference type="EnsemblPlants" id="KEH22207">
    <property type="protein sequence ID" value="KEH22207"/>
    <property type="gene ID" value="MTR_7g034315"/>
</dbReference>
<dbReference type="AlphaFoldDB" id="A0A072TXP1"/>
<dbReference type="Proteomes" id="UP000002051">
    <property type="component" value="Unassembled WGS sequence"/>
</dbReference>
<reference evidence="1 3" key="2">
    <citation type="journal article" date="2014" name="BMC Genomics">
        <title>An improved genome release (version Mt4.0) for the model legume Medicago truncatula.</title>
        <authorList>
            <person name="Tang H."/>
            <person name="Krishnakumar V."/>
            <person name="Bidwell S."/>
            <person name="Rosen B."/>
            <person name="Chan A."/>
            <person name="Zhou S."/>
            <person name="Gentzbittel L."/>
            <person name="Childs K.L."/>
            <person name="Yandell M."/>
            <person name="Gundlach H."/>
            <person name="Mayer K.F."/>
            <person name="Schwartz D.C."/>
            <person name="Town C.D."/>
        </authorList>
    </citation>
    <scope>GENOME REANNOTATION</scope>
    <source>
        <strain evidence="1">A17</strain>
        <strain evidence="2 3">cv. Jemalong A17</strain>
    </source>
</reference>
<evidence type="ECO:0000313" key="1">
    <source>
        <dbReference type="EMBL" id="KEH22207.1"/>
    </source>
</evidence>
<dbReference type="HOGENOM" id="CLU_2516084_0_0_1"/>